<dbReference type="VEuPathDB" id="FungiDB:CC77DRAFT_545424"/>
<accession>A0A4Q4N218</accession>
<comment type="caution">
    <text evidence="2">The sequence shown here is derived from an EMBL/GenBank/DDBJ whole genome shotgun (WGS) entry which is preliminary data.</text>
</comment>
<dbReference type="Proteomes" id="UP000291422">
    <property type="component" value="Unassembled WGS sequence"/>
</dbReference>
<reference evidence="3" key="1">
    <citation type="journal article" date="2019" name="bioRxiv">
        <title>Genomics, evolutionary history and diagnostics of the Alternaria alternata species group including apple and Asian pear pathotypes.</title>
        <authorList>
            <person name="Armitage A.D."/>
            <person name="Cockerton H.M."/>
            <person name="Sreenivasaprasad S."/>
            <person name="Woodhall J.W."/>
            <person name="Lane C.R."/>
            <person name="Harrison R.J."/>
            <person name="Clarkson J.P."/>
        </authorList>
    </citation>
    <scope>NUCLEOTIDE SEQUENCE [LARGE SCALE GENOMIC DNA]</scope>
    <source>
        <strain evidence="3">FERA 1177</strain>
    </source>
</reference>
<dbReference type="InterPro" id="IPR010730">
    <property type="entry name" value="HET"/>
</dbReference>
<evidence type="ECO:0000313" key="3">
    <source>
        <dbReference type="Proteomes" id="UP000291422"/>
    </source>
</evidence>
<name>A0A4Q4N218_ALTAL</name>
<dbReference type="VEuPathDB" id="FungiDB:CC77DRAFT_1098912"/>
<protein>
    <recommendedName>
        <fullName evidence="1">Heterokaryon incompatibility domain-containing protein</fullName>
    </recommendedName>
</protein>
<feature type="domain" description="Heterokaryon incompatibility" evidence="1">
    <location>
        <begin position="72"/>
        <end position="213"/>
    </location>
</feature>
<organism evidence="2 3">
    <name type="scientific">Alternaria alternata</name>
    <name type="common">Alternaria rot fungus</name>
    <name type="synonym">Torula alternata</name>
    <dbReference type="NCBI Taxonomy" id="5599"/>
    <lineage>
        <taxon>Eukaryota</taxon>
        <taxon>Fungi</taxon>
        <taxon>Dikarya</taxon>
        <taxon>Ascomycota</taxon>
        <taxon>Pezizomycotina</taxon>
        <taxon>Dothideomycetes</taxon>
        <taxon>Pleosporomycetidae</taxon>
        <taxon>Pleosporales</taxon>
        <taxon>Pleosporineae</taxon>
        <taxon>Pleosporaceae</taxon>
        <taxon>Alternaria</taxon>
        <taxon>Alternaria sect. Alternaria</taxon>
        <taxon>Alternaria alternata complex</taxon>
    </lineage>
</organism>
<dbReference type="EMBL" id="PDXD01000051">
    <property type="protein sequence ID" value="RYN68109.1"/>
    <property type="molecule type" value="Genomic_DNA"/>
</dbReference>
<dbReference type="InterPro" id="IPR052895">
    <property type="entry name" value="HetReg/Transcr_Mod"/>
</dbReference>
<proteinExistence type="predicted"/>
<gene>
    <name evidence="2" type="ORF">AA0117_g11384</name>
</gene>
<dbReference type="Pfam" id="PF06985">
    <property type="entry name" value="HET"/>
    <property type="match status" value="1"/>
</dbReference>
<dbReference type="PANTHER" id="PTHR24148">
    <property type="entry name" value="ANKYRIN REPEAT DOMAIN-CONTAINING PROTEIN 39 HOMOLOG-RELATED"/>
    <property type="match status" value="1"/>
</dbReference>
<dbReference type="PANTHER" id="PTHR24148:SF64">
    <property type="entry name" value="HETEROKARYON INCOMPATIBILITY DOMAIN-CONTAINING PROTEIN"/>
    <property type="match status" value="1"/>
</dbReference>
<evidence type="ECO:0000259" key="1">
    <source>
        <dbReference type="Pfam" id="PF06985"/>
    </source>
</evidence>
<sequence length="722" mass="81909">MADSRQSAFDLTFATERLIRSSSSLKYVPIENDQIRLLQLMPGDGSERINCKIFINDFGEATTRKNSYQLTYEALSYTWGDPHSKGCIYIENQRVEVRENLEAALRRVRDKDYIRSIWVDAISINQDDHDEKGHQIELMRHIYGNATYVNVWLGEHADGSEVVMTIFQLLDQGELLKEQIAALMTMETEQPIHKSIAAFFNRQYWKRVWIIQELVCAKDAVVLCGNSTVPFSAILNFHQAMKEVGKACHWPNVARDITLQIVPSLYIAQIDNWKKFRDRSIETSQCSSLEELNTLAGLLYDSPVREATDPRDRIYALLGIMDDINNNNACIPVDYNLTVEQLYIDVAKYLVVLRNSLLMFSQLRPYQSRRTKYRLPSWCPDWSLELPQPTPLTAFLDSDTSVRLAFADRESADATFECVENSHRMSVTGLTIDTLAEIGGEFNFDHLHWYQWLCFSAVGESSHASRNTDSGFDVGEETSLDLSDDLAGDPPTEDLSELSLRLFAPRKMLNLANSYRQSEQREIEQWVRISQMGNPALAAQVEIGGEMKYAGSLICQRTFLSNLIEAVPRIAEDSFISARIRKLWQTLIFSERMEWVGDENATIDSMFRCLLGWAPPPDGDLATNEPQKIARYTKPIRRGIAHASTGRTFFVTAKGNIGIAPPGAKEGDVVCVLYGCMYPVFLRPKAKEFEVVGVGYLHGYAAGKAVQEMKEGILEERKFVLV</sequence>
<evidence type="ECO:0000313" key="2">
    <source>
        <dbReference type="EMBL" id="RYN68109.1"/>
    </source>
</evidence>
<dbReference type="AlphaFoldDB" id="A0A4Q4N218"/>